<evidence type="ECO:0000313" key="2">
    <source>
        <dbReference type="EMBL" id="KAG1789660.1"/>
    </source>
</evidence>
<evidence type="ECO:0000256" key="1">
    <source>
        <dbReference type="SAM" id="MobiDB-lite"/>
    </source>
</evidence>
<name>A0A9P7DDF0_9AGAM</name>
<dbReference type="AlphaFoldDB" id="A0A9P7DDF0"/>
<gene>
    <name evidence="2" type="ORF">HD556DRAFT_773289</name>
</gene>
<evidence type="ECO:0000313" key="3">
    <source>
        <dbReference type="Proteomes" id="UP000719766"/>
    </source>
</evidence>
<reference evidence="2" key="1">
    <citation type="journal article" date="2020" name="New Phytol.">
        <title>Comparative genomics reveals dynamic genome evolution in host specialist ectomycorrhizal fungi.</title>
        <authorList>
            <person name="Lofgren L.A."/>
            <person name="Nguyen N.H."/>
            <person name="Vilgalys R."/>
            <person name="Ruytinx J."/>
            <person name="Liao H.L."/>
            <person name="Branco S."/>
            <person name="Kuo A."/>
            <person name="LaButti K."/>
            <person name="Lipzen A."/>
            <person name="Andreopoulos W."/>
            <person name="Pangilinan J."/>
            <person name="Riley R."/>
            <person name="Hundley H."/>
            <person name="Na H."/>
            <person name="Barry K."/>
            <person name="Grigoriev I.V."/>
            <person name="Stajich J.E."/>
            <person name="Kennedy P.G."/>
        </authorList>
    </citation>
    <scope>NUCLEOTIDE SEQUENCE</scope>
    <source>
        <strain evidence="2">S12</strain>
    </source>
</reference>
<comment type="caution">
    <text evidence="2">The sequence shown here is derived from an EMBL/GenBank/DDBJ whole genome shotgun (WGS) entry which is preliminary data.</text>
</comment>
<keyword evidence="3" id="KW-1185">Reference proteome</keyword>
<proteinExistence type="predicted"/>
<dbReference type="Proteomes" id="UP000719766">
    <property type="component" value="Unassembled WGS sequence"/>
</dbReference>
<dbReference type="RefSeq" id="XP_041156708.1">
    <property type="nucleotide sequence ID" value="XM_041311586.1"/>
</dbReference>
<feature type="region of interest" description="Disordered" evidence="1">
    <location>
        <begin position="278"/>
        <end position="312"/>
    </location>
</feature>
<protein>
    <submittedName>
        <fullName evidence="2">Uncharacterized protein</fullName>
    </submittedName>
</protein>
<feature type="compositionally biased region" description="Low complexity" evidence="1">
    <location>
        <begin position="301"/>
        <end position="312"/>
    </location>
</feature>
<dbReference type="OrthoDB" id="2676195at2759"/>
<sequence>MFTNQNSETNQFLLLIKAIVLFNADQHEEAMLLIKDLAAACPDVDPLARRVVETYLSVQLGIKAFDGARHDEAADHFAAAANSGAFSSKFMPQMYEDLTVLFGWDLESSLLTTHQKRCQAFLSAGKFDEALEAHKYMMDAIDNIAKASCLDWSNEFKEKCSTLAAHNDRILGAETPRQDHDGYDVEPNFFHGMHQYSQISQPRLQQRAGRLGRLKRLRLAMTRRPQSVPVPAPAPPATSPPVAAAATFKTHLRRLFTLPLHHATPPAVDVPFAQGRQRNAAAGAPGSDDSLIRDEDPPSQDPNMQQQQQPVAVQVDTGEHGGGLSCCCC</sequence>
<dbReference type="GeneID" id="64605350"/>
<accession>A0A9P7DDF0</accession>
<dbReference type="EMBL" id="JABBWE010000057">
    <property type="protein sequence ID" value="KAG1789660.1"/>
    <property type="molecule type" value="Genomic_DNA"/>
</dbReference>
<organism evidence="2 3">
    <name type="scientific">Suillus plorans</name>
    <dbReference type="NCBI Taxonomy" id="116603"/>
    <lineage>
        <taxon>Eukaryota</taxon>
        <taxon>Fungi</taxon>
        <taxon>Dikarya</taxon>
        <taxon>Basidiomycota</taxon>
        <taxon>Agaricomycotina</taxon>
        <taxon>Agaricomycetes</taxon>
        <taxon>Agaricomycetidae</taxon>
        <taxon>Boletales</taxon>
        <taxon>Suillineae</taxon>
        <taxon>Suillaceae</taxon>
        <taxon>Suillus</taxon>
    </lineage>
</organism>